<accession>A0A7Y0N193</accession>
<evidence type="ECO:0000313" key="1">
    <source>
        <dbReference type="EMBL" id="NMR77178.1"/>
    </source>
</evidence>
<protein>
    <submittedName>
        <fullName evidence="1">Type III chaperone</fullName>
    </submittedName>
</protein>
<comment type="caution">
    <text evidence="1">The sequence shown here is derived from an EMBL/GenBank/DDBJ whole genome shotgun (WGS) entry which is preliminary data.</text>
</comment>
<dbReference type="AlphaFoldDB" id="A0A7Y0N193"/>
<evidence type="ECO:0000313" key="2">
    <source>
        <dbReference type="Proteomes" id="UP000565155"/>
    </source>
</evidence>
<name>A0A7Y0N193_VIBAL</name>
<reference evidence="1 2" key="1">
    <citation type="submission" date="2020-04" db="EMBL/GenBank/DDBJ databases">
        <title>Whole-genome sequencing of Vibrio spp. from China reveals different genetic environments of blaCTX-M-14 among diverse lineages.</title>
        <authorList>
            <person name="Zheng Z."/>
            <person name="Ye L."/>
            <person name="Chen S."/>
        </authorList>
    </citation>
    <scope>NUCLEOTIDE SEQUENCE [LARGE SCALE GENOMIC DNA]</scope>
    <source>
        <strain evidence="1 2">Vb1636</strain>
    </source>
</reference>
<gene>
    <name evidence="1" type="ORF">HKB35_26730</name>
</gene>
<sequence length="78" mass="8706">MLQYMKASLTQGSPAVYWDEDVGFVGFVHLSQQWLDAAMLDESLGNFTEWLKSTTNSTISDEPSAPVMDANQFSTLRV</sequence>
<dbReference type="Proteomes" id="UP000565155">
    <property type="component" value="Unassembled WGS sequence"/>
</dbReference>
<dbReference type="SUPFAM" id="SSF69635">
    <property type="entry name" value="Type III secretory system chaperone-like"/>
    <property type="match status" value="1"/>
</dbReference>
<feature type="non-terminal residue" evidence="1">
    <location>
        <position position="1"/>
    </location>
</feature>
<organism evidence="1 2">
    <name type="scientific">Vibrio alginolyticus</name>
    <dbReference type="NCBI Taxonomy" id="663"/>
    <lineage>
        <taxon>Bacteria</taxon>
        <taxon>Pseudomonadati</taxon>
        <taxon>Pseudomonadota</taxon>
        <taxon>Gammaproteobacteria</taxon>
        <taxon>Vibrionales</taxon>
        <taxon>Vibrionaceae</taxon>
        <taxon>Vibrio</taxon>
    </lineage>
</organism>
<dbReference type="EMBL" id="JABCMA010000502">
    <property type="protein sequence ID" value="NMR77178.1"/>
    <property type="molecule type" value="Genomic_DNA"/>
</dbReference>
<proteinExistence type="predicted"/>